<protein>
    <submittedName>
        <fullName evidence="1">Uncharacterized protein</fullName>
    </submittedName>
</protein>
<proteinExistence type="predicted"/>
<reference evidence="1 2" key="1">
    <citation type="journal article" date="2023" name="G3 (Bethesda)">
        <title>A chromosome-length genome assembly and annotation of blackberry (Rubus argutus, cv. 'Hillquist').</title>
        <authorList>
            <person name="Bruna T."/>
            <person name="Aryal R."/>
            <person name="Dudchenko O."/>
            <person name="Sargent D.J."/>
            <person name="Mead D."/>
            <person name="Buti M."/>
            <person name="Cavallini A."/>
            <person name="Hytonen T."/>
            <person name="Andres J."/>
            <person name="Pham M."/>
            <person name="Weisz D."/>
            <person name="Mascagni F."/>
            <person name="Usai G."/>
            <person name="Natali L."/>
            <person name="Bassil N."/>
            <person name="Fernandez G.E."/>
            <person name="Lomsadze A."/>
            <person name="Armour M."/>
            <person name="Olukolu B."/>
            <person name="Poorten T."/>
            <person name="Britton C."/>
            <person name="Davik J."/>
            <person name="Ashrafi H."/>
            <person name="Aiden E.L."/>
            <person name="Borodovsky M."/>
            <person name="Worthington M."/>
        </authorList>
    </citation>
    <scope>NUCLEOTIDE SEQUENCE [LARGE SCALE GENOMIC DNA]</scope>
    <source>
        <strain evidence="1">PI 553951</strain>
    </source>
</reference>
<dbReference type="AlphaFoldDB" id="A0AAW1WCQ5"/>
<organism evidence="1 2">
    <name type="scientific">Rubus argutus</name>
    <name type="common">Southern blackberry</name>
    <dbReference type="NCBI Taxonomy" id="59490"/>
    <lineage>
        <taxon>Eukaryota</taxon>
        <taxon>Viridiplantae</taxon>
        <taxon>Streptophyta</taxon>
        <taxon>Embryophyta</taxon>
        <taxon>Tracheophyta</taxon>
        <taxon>Spermatophyta</taxon>
        <taxon>Magnoliopsida</taxon>
        <taxon>eudicotyledons</taxon>
        <taxon>Gunneridae</taxon>
        <taxon>Pentapetalae</taxon>
        <taxon>rosids</taxon>
        <taxon>fabids</taxon>
        <taxon>Rosales</taxon>
        <taxon>Rosaceae</taxon>
        <taxon>Rosoideae</taxon>
        <taxon>Rosoideae incertae sedis</taxon>
        <taxon>Rubus</taxon>
    </lineage>
</organism>
<accession>A0AAW1WCQ5</accession>
<dbReference type="EMBL" id="JBEDUW010000006">
    <property type="protein sequence ID" value="KAK9921284.1"/>
    <property type="molecule type" value="Genomic_DNA"/>
</dbReference>
<name>A0AAW1WCQ5_RUBAR</name>
<evidence type="ECO:0000313" key="1">
    <source>
        <dbReference type="EMBL" id="KAK9921284.1"/>
    </source>
</evidence>
<comment type="caution">
    <text evidence="1">The sequence shown here is derived from an EMBL/GenBank/DDBJ whole genome shotgun (WGS) entry which is preliminary data.</text>
</comment>
<evidence type="ECO:0000313" key="2">
    <source>
        <dbReference type="Proteomes" id="UP001457282"/>
    </source>
</evidence>
<keyword evidence="2" id="KW-1185">Reference proteome</keyword>
<gene>
    <name evidence="1" type="ORF">M0R45_029801</name>
</gene>
<sequence length="82" mass="9154">MGCVSSKLFKKDLREEVIITHGPQCLNHVVSLTSSTYGLLNLNKDPPIVAETKQSSPKKEDPEVINAWELMEGSKKQYPLRG</sequence>
<dbReference type="Proteomes" id="UP001457282">
    <property type="component" value="Unassembled WGS sequence"/>
</dbReference>